<sequence length="226" mass="25532">MKNIHRIISLLIWLWLPNLGHAVEITHRVGLNLGVDFGFSHGTVEHNQHASDIYNHGIPPRFGGNLFYDLKFPLFPDSVGAGFTGISIGINTNMSTLARANYQVYQLRWQEFGVDLVSKIFAYKDIFFIGAGIGIRLDTPQTLYHQKEALGQVNTTRGHLVASWQAGVTLPFELFYWDNEQTKYFYFEFALQGAFHLMPLTKHGTGATTMHRVGITLGVTWQNNGF</sequence>
<gene>
    <name evidence="1" type="ORF">HCT48_04625</name>
</gene>
<proteinExistence type="predicted"/>
<dbReference type="RefSeq" id="WP_167695587.1">
    <property type="nucleotide sequence ID" value="NZ_CP118181.1"/>
</dbReference>
<accession>A0A968GFE0</accession>
<evidence type="ECO:0000313" key="2">
    <source>
        <dbReference type="Proteomes" id="UP000778951"/>
    </source>
</evidence>
<name>A0A968GFE0_9SPIO</name>
<protein>
    <submittedName>
        <fullName evidence="1">Uncharacterized protein</fullName>
    </submittedName>
</protein>
<reference evidence="1" key="1">
    <citation type="submission" date="2020-03" db="EMBL/GenBank/DDBJ databases">
        <title>Spirochaetal bacteria isolated from arthropods constitute a novel genus Entomospira genus novum within the order Spirochaetales.</title>
        <authorList>
            <person name="Grana-Miraglia L."/>
            <person name="Sikutova S."/>
            <person name="Fingerle V."/>
            <person name="Sing A."/>
            <person name="Castillo-Ramirez S."/>
            <person name="Margos G."/>
            <person name="Rudolf I."/>
        </authorList>
    </citation>
    <scope>NUCLEOTIDE SEQUENCE</scope>
    <source>
        <strain evidence="1">BR149</strain>
    </source>
</reference>
<evidence type="ECO:0000313" key="1">
    <source>
        <dbReference type="EMBL" id="NIZ69498.1"/>
    </source>
</evidence>
<keyword evidence="2" id="KW-1185">Reference proteome</keyword>
<dbReference type="Proteomes" id="UP000778951">
    <property type="component" value="Unassembled WGS sequence"/>
</dbReference>
<organism evidence="1 2">
    <name type="scientific">Entomospira culicis</name>
    <dbReference type="NCBI Taxonomy" id="2719989"/>
    <lineage>
        <taxon>Bacteria</taxon>
        <taxon>Pseudomonadati</taxon>
        <taxon>Spirochaetota</taxon>
        <taxon>Spirochaetia</taxon>
        <taxon>Spirochaetales</taxon>
        <taxon>Spirochaetaceae</taxon>
        <taxon>Entomospira</taxon>
    </lineage>
</organism>
<comment type="caution">
    <text evidence="1">The sequence shown here is derived from an EMBL/GenBank/DDBJ whole genome shotgun (WGS) entry which is preliminary data.</text>
</comment>
<dbReference type="AlphaFoldDB" id="A0A968GFE0"/>
<dbReference type="EMBL" id="JAATLM010000001">
    <property type="protein sequence ID" value="NIZ69498.1"/>
    <property type="molecule type" value="Genomic_DNA"/>
</dbReference>